<organism evidence="4 5">
    <name type="scientific">Artemia franciscana</name>
    <name type="common">Brine shrimp</name>
    <name type="synonym">Artemia sanfranciscana</name>
    <dbReference type="NCBI Taxonomy" id="6661"/>
    <lineage>
        <taxon>Eukaryota</taxon>
        <taxon>Metazoa</taxon>
        <taxon>Ecdysozoa</taxon>
        <taxon>Arthropoda</taxon>
        <taxon>Crustacea</taxon>
        <taxon>Branchiopoda</taxon>
        <taxon>Anostraca</taxon>
        <taxon>Artemiidae</taxon>
        <taxon>Artemia</taxon>
    </lineage>
</organism>
<dbReference type="Proteomes" id="UP001187531">
    <property type="component" value="Unassembled WGS sequence"/>
</dbReference>
<dbReference type="Pfam" id="PF00226">
    <property type="entry name" value="DnaJ"/>
    <property type="match status" value="1"/>
</dbReference>
<dbReference type="EMBL" id="JAVRJZ010000019">
    <property type="protein sequence ID" value="KAK2707965.1"/>
    <property type="molecule type" value="Genomic_DNA"/>
</dbReference>
<dbReference type="Gene3D" id="1.20.1280.20">
    <property type="entry name" value="HscB, C-terminal domain"/>
    <property type="match status" value="1"/>
</dbReference>
<dbReference type="PROSITE" id="PS50076">
    <property type="entry name" value="DNAJ_2"/>
    <property type="match status" value="1"/>
</dbReference>
<dbReference type="InterPro" id="IPR036869">
    <property type="entry name" value="J_dom_sf"/>
</dbReference>
<keyword evidence="5" id="KW-1185">Reference proteome</keyword>
<comment type="similarity">
    <text evidence="1">Belongs to the HscB family.</text>
</comment>
<name>A0AA88H9J6_ARTSF</name>
<dbReference type="Pfam" id="PF07743">
    <property type="entry name" value="HSCB_C"/>
    <property type="match status" value="1"/>
</dbReference>
<comment type="caution">
    <text evidence="4">The sequence shown here is derived from an EMBL/GenBank/DDBJ whole genome shotgun (WGS) entry which is preliminary data.</text>
</comment>
<keyword evidence="2" id="KW-0143">Chaperone</keyword>
<dbReference type="PANTHER" id="PTHR14021:SF15">
    <property type="entry name" value="IRON-SULFUR CLUSTER CO-CHAPERONE PROTEIN HSCB"/>
    <property type="match status" value="1"/>
</dbReference>
<dbReference type="GO" id="GO:0051259">
    <property type="term" value="P:protein complex oligomerization"/>
    <property type="evidence" value="ECO:0007669"/>
    <property type="project" value="InterPro"/>
</dbReference>
<dbReference type="HAMAP" id="MF_00682">
    <property type="entry name" value="HscB"/>
    <property type="match status" value="1"/>
</dbReference>
<dbReference type="InterPro" id="IPR009073">
    <property type="entry name" value="HscB_oligo_C"/>
</dbReference>
<dbReference type="NCBIfam" id="TIGR00714">
    <property type="entry name" value="hscB"/>
    <property type="match status" value="1"/>
</dbReference>
<evidence type="ECO:0000256" key="1">
    <source>
        <dbReference type="ARBA" id="ARBA00010476"/>
    </source>
</evidence>
<dbReference type="InterPro" id="IPR036386">
    <property type="entry name" value="HscB_C_sf"/>
</dbReference>
<proteinExistence type="inferred from homology"/>
<evidence type="ECO:0000313" key="4">
    <source>
        <dbReference type="EMBL" id="KAK2707965.1"/>
    </source>
</evidence>
<sequence length="223" mass="26027">MTTIPYRRFGLQFLKRFEHSYCTHINCWSCGRPLQARNPVFCNSCKVVQHPKNGRDYFEILNMQKIFGIDAKELQKNFKELQKQFHPDKHARSEKMLQEISAEYSSLVNQAFKTLNSPLDRGIYLLELAGYPFTEEEIHIEQDFLMKIMEINEELADASDKESLLRIGDQNRRIMNGLLEEINDAFDRKDYARARQAVGKLKFYANVAEKVKSIEGDLGITHD</sequence>
<dbReference type="SUPFAM" id="SSF46565">
    <property type="entry name" value="Chaperone J-domain"/>
    <property type="match status" value="1"/>
</dbReference>
<dbReference type="Gene3D" id="1.10.287.110">
    <property type="entry name" value="DnaJ domain"/>
    <property type="match status" value="1"/>
</dbReference>
<dbReference type="InterPro" id="IPR004640">
    <property type="entry name" value="HscB"/>
</dbReference>
<accession>A0AA88H9J6</accession>
<dbReference type="GO" id="GO:0051087">
    <property type="term" value="F:protein-folding chaperone binding"/>
    <property type="evidence" value="ECO:0007669"/>
    <property type="project" value="InterPro"/>
</dbReference>
<evidence type="ECO:0000313" key="5">
    <source>
        <dbReference type="Proteomes" id="UP001187531"/>
    </source>
</evidence>
<dbReference type="CDD" id="cd06257">
    <property type="entry name" value="DnaJ"/>
    <property type="match status" value="1"/>
</dbReference>
<reference evidence="4" key="1">
    <citation type="submission" date="2023-07" db="EMBL/GenBank/DDBJ databases">
        <title>Chromosome-level genome assembly of Artemia franciscana.</title>
        <authorList>
            <person name="Jo E."/>
        </authorList>
    </citation>
    <scope>NUCLEOTIDE SEQUENCE</scope>
    <source>
        <tissue evidence="4">Whole body</tissue>
    </source>
</reference>
<dbReference type="SMART" id="SM00271">
    <property type="entry name" value="DnaJ"/>
    <property type="match status" value="1"/>
</dbReference>
<gene>
    <name evidence="4" type="ORF">QYM36_015595</name>
</gene>
<dbReference type="GO" id="GO:0001671">
    <property type="term" value="F:ATPase activator activity"/>
    <property type="evidence" value="ECO:0007669"/>
    <property type="project" value="InterPro"/>
</dbReference>
<dbReference type="SUPFAM" id="SSF47144">
    <property type="entry name" value="HSC20 (HSCB), C-terminal oligomerisation domain"/>
    <property type="match status" value="1"/>
</dbReference>
<evidence type="ECO:0000259" key="3">
    <source>
        <dbReference type="PROSITE" id="PS50076"/>
    </source>
</evidence>
<dbReference type="GO" id="GO:0044571">
    <property type="term" value="P:[2Fe-2S] cluster assembly"/>
    <property type="evidence" value="ECO:0007669"/>
    <property type="project" value="InterPro"/>
</dbReference>
<evidence type="ECO:0000256" key="2">
    <source>
        <dbReference type="ARBA" id="ARBA00023186"/>
    </source>
</evidence>
<feature type="domain" description="J" evidence="3">
    <location>
        <begin position="56"/>
        <end position="128"/>
    </location>
</feature>
<dbReference type="AlphaFoldDB" id="A0AA88H9J6"/>
<dbReference type="GO" id="GO:0005739">
    <property type="term" value="C:mitochondrion"/>
    <property type="evidence" value="ECO:0007669"/>
    <property type="project" value="TreeGrafter"/>
</dbReference>
<dbReference type="InterPro" id="IPR001623">
    <property type="entry name" value="DnaJ_domain"/>
</dbReference>
<dbReference type="PANTHER" id="PTHR14021">
    <property type="entry name" value="IRON-SULFUR CLUSTER CO-CHAPERONE PROTEIN HSCB"/>
    <property type="match status" value="1"/>
</dbReference>
<protein>
    <recommendedName>
        <fullName evidence="3">J domain-containing protein</fullName>
    </recommendedName>
</protein>